<dbReference type="Proteomes" id="UP001237642">
    <property type="component" value="Unassembled WGS sequence"/>
</dbReference>
<keyword evidence="3" id="KW-1185">Reference proteome</keyword>
<dbReference type="AlphaFoldDB" id="A0AAD8MN63"/>
<protein>
    <submittedName>
        <fullName evidence="2">Uncharacterized protein</fullName>
    </submittedName>
</protein>
<accession>A0AAD8MN63</accession>
<dbReference type="PANTHER" id="PTHR33987:SF1">
    <property type="entry name" value="CALCINEURIN-LIKE METALLO-PHOSPHOESTERASE SUPERFAMILY PROTEIN"/>
    <property type="match status" value="1"/>
</dbReference>
<evidence type="ECO:0000256" key="1">
    <source>
        <dbReference type="SAM" id="Phobius"/>
    </source>
</evidence>
<feature type="transmembrane region" description="Helical" evidence="1">
    <location>
        <begin position="82"/>
        <end position="102"/>
    </location>
</feature>
<reference evidence="2" key="2">
    <citation type="submission" date="2023-05" db="EMBL/GenBank/DDBJ databases">
        <authorList>
            <person name="Schelkunov M.I."/>
        </authorList>
    </citation>
    <scope>NUCLEOTIDE SEQUENCE</scope>
    <source>
        <strain evidence="2">Hsosn_3</strain>
        <tissue evidence="2">Leaf</tissue>
    </source>
</reference>
<name>A0AAD8MN63_9APIA</name>
<organism evidence="2 3">
    <name type="scientific">Heracleum sosnowskyi</name>
    <dbReference type="NCBI Taxonomy" id="360622"/>
    <lineage>
        <taxon>Eukaryota</taxon>
        <taxon>Viridiplantae</taxon>
        <taxon>Streptophyta</taxon>
        <taxon>Embryophyta</taxon>
        <taxon>Tracheophyta</taxon>
        <taxon>Spermatophyta</taxon>
        <taxon>Magnoliopsida</taxon>
        <taxon>eudicotyledons</taxon>
        <taxon>Gunneridae</taxon>
        <taxon>Pentapetalae</taxon>
        <taxon>asterids</taxon>
        <taxon>campanulids</taxon>
        <taxon>Apiales</taxon>
        <taxon>Apiaceae</taxon>
        <taxon>Apioideae</taxon>
        <taxon>apioid superclade</taxon>
        <taxon>Tordylieae</taxon>
        <taxon>Tordyliinae</taxon>
        <taxon>Heracleum</taxon>
    </lineage>
</organism>
<keyword evidence="1" id="KW-1133">Transmembrane helix</keyword>
<gene>
    <name evidence="2" type="ORF">POM88_024747</name>
</gene>
<evidence type="ECO:0000313" key="2">
    <source>
        <dbReference type="EMBL" id="KAK1378003.1"/>
    </source>
</evidence>
<proteinExistence type="predicted"/>
<keyword evidence="1" id="KW-0812">Transmembrane</keyword>
<reference evidence="2" key="1">
    <citation type="submission" date="2023-02" db="EMBL/GenBank/DDBJ databases">
        <title>Genome of toxic invasive species Heracleum sosnowskyi carries increased number of genes despite the absence of recent whole-genome duplications.</title>
        <authorList>
            <person name="Schelkunov M."/>
            <person name="Shtratnikova V."/>
            <person name="Makarenko M."/>
            <person name="Klepikova A."/>
            <person name="Omelchenko D."/>
            <person name="Novikova G."/>
            <person name="Obukhova E."/>
            <person name="Bogdanov V."/>
            <person name="Penin A."/>
            <person name="Logacheva M."/>
        </authorList>
    </citation>
    <scope>NUCLEOTIDE SEQUENCE</scope>
    <source>
        <strain evidence="2">Hsosn_3</strain>
        <tissue evidence="2">Leaf</tissue>
    </source>
</reference>
<comment type="caution">
    <text evidence="2">The sequence shown here is derived from an EMBL/GenBank/DDBJ whole genome shotgun (WGS) entry which is preliminary data.</text>
</comment>
<keyword evidence="1" id="KW-0472">Membrane</keyword>
<dbReference type="PANTHER" id="PTHR33987">
    <property type="entry name" value="CALCINEURIN-LIKE METALLO-PHOSPHOESTERASE SUPERFAMILY PROTEIN"/>
    <property type="match status" value="1"/>
</dbReference>
<dbReference type="EMBL" id="JAUIZM010000006">
    <property type="protein sequence ID" value="KAK1378003.1"/>
    <property type="molecule type" value="Genomic_DNA"/>
</dbReference>
<sequence>MRVKNKSCIYKSCTYGQPNFGVIDVNWDVVPVSVNLEVRDARGMPVHSVIVSLSDLQTRDTGSEDSMRAGEHRRHISLEVTLPWIIIYRLTILFFCTLAGTFKPEAYEISIS</sequence>
<evidence type="ECO:0000313" key="3">
    <source>
        <dbReference type="Proteomes" id="UP001237642"/>
    </source>
</evidence>